<geneLocation type="plasmid" evidence="1">
    <name>pN2B-A</name>
</geneLocation>
<proteinExistence type="predicted"/>
<comment type="caution">
    <text evidence="1">The sequence shown here is derived from an EMBL/GenBank/DDBJ whole genome shotgun (WGS) entry which is preliminary data.</text>
</comment>
<keyword evidence="1" id="KW-0614">Plasmid</keyword>
<reference evidence="1 2" key="1">
    <citation type="submission" date="2019-11" db="EMBL/GenBank/DDBJ databases">
        <title>Comparison of genomes from free-living endosymbiotic cyanobacteria isolated from Azolla.</title>
        <authorList>
            <person name="Thiel T."/>
            <person name="Pratte B."/>
        </authorList>
    </citation>
    <scope>NUCLEOTIDE SEQUENCE [LARGE SCALE GENOMIC DNA]</scope>
    <source>
        <strain evidence="1 2">N2B</strain>
        <plasmid evidence="1">pN2B-A</plasmid>
    </source>
</reference>
<dbReference type="Proteomes" id="UP000570851">
    <property type="component" value="Unassembled WGS sequence"/>
</dbReference>
<accession>A0ABR6SGS8</accession>
<name>A0ABR6SGS8_ANAVA</name>
<evidence type="ECO:0000313" key="1">
    <source>
        <dbReference type="EMBL" id="MBC1305599.1"/>
    </source>
</evidence>
<dbReference type="EMBL" id="JACKZP010000272">
    <property type="protein sequence ID" value="MBC1305599.1"/>
    <property type="molecule type" value="Genomic_DNA"/>
</dbReference>
<sequence length="53" mass="6059">MTETSTPEFDPLKFFEEVGLPVEAKKSVQPKTIQDLRSLTQHLFKRQPNQATA</sequence>
<organism evidence="1 2">
    <name type="scientific">Trichormus variabilis N2B</name>
    <dbReference type="NCBI Taxonomy" id="2681315"/>
    <lineage>
        <taxon>Bacteria</taxon>
        <taxon>Bacillati</taxon>
        <taxon>Cyanobacteriota</taxon>
        <taxon>Cyanophyceae</taxon>
        <taxon>Nostocales</taxon>
        <taxon>Nostocaceae</taxon>
        <taxon>Trichormus</taxon>
    </lineage>
</organism>
<evidence type="ECO:0000313" key="2">
    <source>
        <dbReference type="Proteomes" id="UP000570851"/>
    </source>
</evidence>
<gene>
    <name evidence="1" type="ORF">GNE12_27290</name>
</gene>
<keyword evidence="2" id="KW-1185">Reference proteome</keyword>
<protein>
    <submittedName>
        <fullName evidence="1">Uncharacterized protein</fullName>
    </submittedName>
</protein>